<feature type="domain" description="Telomere length regulation protein conserved" evidence="3">
    <location>
        <begin position="171"/>
        <end position="275"/>
    </location>
</feature>
<dbReference type="Proteomes" id="UP000193642">
    <property type="component" value="Unassembled WGS sequence"/>
</dbReference>
<evidence type="ECO:0000313" key="4">
    <source>
        <dbReference type="EMBL" id="ORY48611.1"/>
    </source>
</evidence>
<gene>
    <name evidence="4" type="ORF">BCR33DRAFT_735454</name>
</gene>
<dbReference type="PANTHER" id="PTHR15830">
    <property type="entry name" value="TELOMERE LENGTH REGULATION PROTEIN TEL2 FAMILY MEMBER"/>
    <property type="match status" value="1"/>
</dbReference>
<evidence type="ECO:0000256" key="1">
    <source>
        <dbReference type="ARBA" id="ARBA00006133"/>
    </source>
</evidence>
<dbReference type="Pfam" id="PF10193">
    <property type="entry name" value="Telomere_reg-2"/>
    <property type="match status" value="1"/>
</dbReference>
<dbReference type="InterPro" id="IPR038528">
    <property type="entry name" value="TEL2_C_sf"/>
</dbReference>
<dbReference type="GO" id="GO:0051879">
    <property type="term" value="F:Hsp90 protein binding"/>
    <property type="evidence" value="ECO:0007669"/>
    <property type="project" value="TreeGrafter"/>
</dbReference>
<dbReference type="Gene3D" id="1.25.40.720">
    <property type="entry name" value="Telomere length regulation protein 2, C-terminal domain"/>
    <property type="match status" value="1"/>
</dbReference>
<evidence type="ECO:0000256" key="2">
    <source>
        <dbReference type="SAM" id="MobiDB-lite"/>
    </source>
</evidence>
<feature type="compositionally biased region" description="Acidic residues" evidence="2">
    <location>
        <begin position="147"/>
        <end position="156"/>
    </location>
</feature>
<dbReference type="AlphaFoldDB" id="A0A1Y2CNL7"/>
<evidence type="ECO:0000313" key="5">
    <source>
        <dbReference type="Proteomes" id="UP000193642"/>
    </source>
</evidence>
<dbReference type="EMBL" id="MCGO01000011">
    <property type="protein sequence ID" value="ORY48611.1"/>
    <property type="molecule type" value="Genomic_DNA"/>
</dbReference>
<sequence>MPVGDETLCAILFSKLCRLNYYKQFAKLLVDYHLKDSKFDYSNIVILIGLSHAKKLEADQKLESAFMKGVQGYLSSTSVIKRTRGMVVGELLMSKLRPEMPLNFDVDETDEVRMLRKLAKGESAGEPSSKSNTNSSVSVPQTKTEVVDESEDEEELAPLPNPDSRINSKKPIYLRDCMANLRIEDPDVQDLALKTLPNLITMADTSDLADVFDTLCQQLLLLQNPYDMADFDLFVQESMVCLGVRLPKLTAKALNEALVSDEKSLMSRLAILRWMTFIVAVGTKRGSLAQENTSALVKKSTEKVAFANSFPDFFFPLIDNFPYINSLHSSTGLSHNALLDSYLKTTALILKCAENSIHSLRMAHDLFEILPTIEYLQQDGNARNSILLAFNIILSVVPPALFADEMGGREAINRAVWFLQGAIKGENDEERVERAESLCERLKVMA</sequence>
<evidence type="ECO:0000259" key="3">
    <source>
        <dbReference type="Pfam" id="PF10193"/>
    </source>
</evidence>
<dbReference type="PANTHER" id="PTHR15830:SF10">
    <property type="entry name" value="TELOMERE LENGTH REGULATION PROTEIN TEL2 HOMOLOG"/>
    <property type="match status" value="1"/>
</dbReference>
<organism evidence="4 5">
    <name type="scientific">Rhizoclosmatium globosum</name>
    <dbReference type="NCBI Taxonomy" id="329046"/>
    <lineage>
        <taxon>Eukaryota</taxon>
        <taxon>Fungi</taxon>
        <taxon>Fungi incertae sedis</taxon>
        <taxon>Chytridiomycota</taxon>
        <taxon>Chytridiomycota incertae sedis</taxon>
        <taxon>Chytridiomycetes</taxon>
        <taxon>Chytridiales</taxon>
        <taxon>Chytriomycetaceae</taxon>
        <taxon>Rhizoclosmatium</taxon>
    </lineage>
</organism>
<dbReference type="GO" id="GO:0042162">
    <property type="term" value="F:telomeric DNA binding"/>
    <property type="evidence" value="ECO:0007669"/>
    <property type="project" value="TreeGrafter"/>
</dbReference>
<dbReference type="STRING" id="329046.A0A1Y2CNL7"/>
<dbReference type="InterPro" id="IPR019337">
    <property type="entry name" value="Telomere_length_regulation_dom"/>
</dbReference>
<dbReference type="OrthoDB" id="10258062at2759"/>
<reference evidence="4 5" key="1">
    <citation type="submission" date="2016-07" db="EMBL/GenBank/DDBJ databases">
        <title>Pervasive Adenine N6-methylation of Active Genes in Fungi.</title>
        <authorList>
            <consortium name="DOE Joint Genome Institute"/>
            <person name="Mondo S.J."/>
            <person name="Dannebaum R.O."/>
            <person name="Kuo R.C."/>
            <person name="Labutti K."/>
            <person name="Haridas S."/>
            <person name="Kuo A."/>
            <person name="Salamov A."/>
            <person name="Ahrendt S.R."/>
            <person name="Lipzen A."/>
            <person name="Sullivan W."/>
            <person name="Andreopoulos W.B."/>
            <person name="Clum A."/>
            <person name="Lindquist E."/>
            <person name="Daum C."/>
            <person name="Ramamoorthy G.K."/>
            <person name="Gryganskyi A."/>
            <person name="Culley D."/>
            <person name="Magnuson J.K."/>
            <person name="James T.Y."/>
            <person name="O'Malley M.A."/>
            <person name="Stajich J.E."/>
            <person name="Spatafora J.W."/>
            <person name="Visel A."/>
            <person name="Grigoriev I.V."/>
        </authorList>
    </citation>
    <scope>NUCLEOTIDE SEQUENCE [LARGE SCALE GENOMIC DNA]</scope>
    <source>
        <strain evidence="4 5">JEL800</strain>
    </source>
</reference>
<dbReference type="InterPro" id="IPR051970">
    <property type="entry name" value="TEL2_Regulation"/>
</dbReference>
<dbReference type="GO" id="GO:0005829">
    <property type="term" value="C:cytosol"/>
    <property type="evidence" value="ECO:0007669"/>
    <property type="project" value="TreeGrafter"/>
</dbReference>
<name>A0A1Y2CNL7_9FUNG</name>
<comment type="similarity">
    <text evidence="1">Belongs to the TEL2 family.</text>
</comment>
<feature type="region of interest" description="Disordered" evidence="2">
    <location>
        <begin position="120"/>
        <end position="164"/>
    </location>
</feature>
<accession>A0A1Y2CNL7</accession>
<proteinExistence type="inferred from homology"/>
<protein>
    <recommendedName>
        <fullName evidence="3">Telomere length regulation protein conserved domain-containing protein</fullName>
    </recommendedName>
</protein>
<feature type="compositionally biased region" description="Low complexity" evidence="2">
    <location>
        <begin position="128"/>
        <end position="139"/>
    </location>
</feature>
<comment type="caution">
    <text evidence="4">The sequence shown here is derived from an EMBL/GenBank/DDBJ whole genome shotgun (WGS) entry which is preliminary data.</text>
</comment>
<keyword evidence="5" id="KW-1185">Reference proteome</keyword>
<dbReference type="GO" id="GO:0051083">
    <property type="term" value="P:'de novo' cotranslational protein folding"/>
    <property type="evidence" value="ECO:0007669"/>
    <property type="project" value="TreeGrafter"/>
</dbReference>